<dbReference type="InterPro" id="IPR047196">
    <property type="entry name" value="YidC_ALB_C"/>
</dbReference>
<keyword evidence="3" id="KW-1003">Cell membrane</keyword>
<feature type="region of interest" description="Disordered" evidence="10">
    <location>
        <begin position="350"/>
        <end position="428"/>
    </location>
</feature>
<evidence type="ECO:0000256" key="5">
    <source>
        <dbReference type="ARBA" id="ARBA00022927"/>
    </source>
</evidence>
<comment type="similarity">
    <text evidence="9">Belongs to the OXA1/ALB3/YidC family.</text>
</comment>
<gene>
    <name evidence="13" type="ORF">NQ502_09065</name>
</gene>
<feature type="domain" description="Membrane insertase YidC/Oxa/ALB C-terminal" evidence="12">
    <location>
        <begin position="40"/>
        <end position="335"/>
    </location>
</feature>
<dbReference type="PANTHER" id="PTHR12428:SF65">
    <property type="entry name" value="CYTOCHROME C OXIDASE ASSEMBLY PROTEIN COX18, MITOCHONDRIAL"/>
    <property type="match status" value="1"/>
</dbReference>
<dbReference type="Proteomes" id="UP001060164">
    <property type="component" value="Chromosome"/>
</dbReference>
<evidence type="ECO:0000256" key="11">
    <source>
        <dbReference type="SAM" id="Phobius"/>
    </source>
</evidence>
<name>A0ABY5VMJ4_9FIRM</name>
<comment type="subcellular location">
    <subcellularLocation>
        <location evidence="1">Cell membrane</location>
        <topology evidence="1">Multi-pass membrane protein</topology>
    </subcellularLocation>
    <subcellularLocation>
        <location evidence="9">Membrane</location>
        <topology evidence="9">Multi-pass membrane protein</topology>
    </subcellularLocation>
</comment>
<dbReference type="EMBL" id="CP102290">
    <property type="protein sequence ID" value="UWP61161.1"/>
    <property type="molecule type" value="Genomic_DNA"/>
</dbReference>
<proteinExistence type="inferred from homology"/>
<dbReference type="InterPro" id="IPR001708">
    <property type="entry name" value="YidC/ALB3/OXA1/COX18"/>
</dbReference>
<feature type="transmembrane region" description="Helical" evidence="11">
    <location>
        <begin position="250"/>
        <end position="269"/>
    </location>
</feature>
<feature type="transmembrane region" description="Helical" evidence="11">
    <location>
        <begin position="12"/>
        <end position="29"/>
    </location>
</feature>
<keyword evidence="14" id="KW-1185">Reference proteome</keyword>
<feature type="transmembrane region" description="Helical" evidence="11">
    <location>
        <begin position="35"/>
        <end position="54"/>
    </location>
</feature>
<dbReference type="NCBIfam" id="TIGR03592">
    <property type="entry name" value="yidC_oxa1_cterm"/>
    <property type="match status" value="1"/>
</dbReference>
<keyword evidence="2" id="KW-0813">Transport</keyword>
<dbReference type="RefSeq" id="WP_028528245.1">
    <property type="nucleotide sequence ID" value="NZ_CABLBR010000009.1"/>
</dbReference>
<dbReference type="PANTHER" id="PTHR12428">
    <property type="entry name" value="OXA1"/>
    <property type="match status" value="1"/>
</dbReference>
<keyword evidence="6 11" id="KW-1133">Transmembrane helix</keyword>
<evidence type="ECO:0000256" key="10">
    <source>
        <dbReference type="SAM" id="MobiDB-lite"/>
    </source>
</evidence>
<keyword evidence="4 9" id="KW-0812">Transmembrane</keyword>
<evidence type="ECO:0000256" key="7">
    <source>
        <dbReference type="ARBA" id="ARBA00023136"/>
    </source>
</evidence>
<dbReference type="Pfam" id="PF02096">
    <property type="entry name" value="60KD_IMP"/>
    <property type="match status" value="1"/>
</dbReference>
<evidence type="ECO:0000259" key="12">
    <source>
        <dbReference type="Pfam" id="PF02096"/>
    </source>
</evidence>
<evidence type="ECO:0000256" key="4">
    <source>
        <dbReference type="ARBA" id="ARBA00022692"/>
    </source>
</evidence>
<reference evidence="13" key="1">
    <citation type="journal article" date="2022" name="Cell">
        <title>Design, construction, and in vivo augmentation of a complex gut microbiome.</title>
        <authorList>
            <person name="Cheng A.G."/>
            <person name="Ho P.Y."/>
            <person name="Aranda-Diaz A."/>
            <person name="Jain S."/>
            <person name="Yu F.B."/>
            <person name="Meng X."/>
            <person name="Wang M."/>
            <person name="Iakiviak M."/>
            <person name="Nagashima K."/>
            <person name="Zhao A."/>
            <person name="Murugkar P."/>
            <person name="Patil A."/>
            <person name="Atabakhsh K."/>
            <person name="Weakley A."/>
            <person name="Yan J."/>
            <person name="Brumbaugh A.R."/>
            <person name="Higginbottom S."/>
            <person name="Dimas A."/>
            <person name="Shiver A.L."/>
            <person name="Deutschbauer A."/>
            <person name="Neff N."/>
            <person name="Sonnenburg J.L."/>
            <person name="Huang K.C."/>
            <person name="Fischbach M.A."/>
        </authorList>
    </citation>
    <scope>NUCLEOTIDE SEQUENCE</scope>
    <source>
        <strain evidence="13">DSM 19829</strain>
    </source>
</reference>
<feature type="compositionally biased region" description="Polar residues" evidence="10">
    <location>
        <begin position="400"/>
        <end position="413"/>
    </location>
</feature>
<keyword evidence="8" id="KW-0143">Chaperone</keyword>
<organism evidence="13 14">
    <name type="scientific">Ruminococcus gauvreauii</name>
    <dbReference type="NCBI Taxonomy" id="438033"/>
    <lineage>
        <taxon>Bacteria</taxon>
        <taxon>Bacillati</taxon>
        <taxon>Bacillota</taxon>
        <taxon>Clostridia</taxon>
        <taxon>Eubacteriales</taxon>
        <taxon>Oscillospiraceae</taxon>
        <taxon>Ruminococcus</taxon>
    </lineage>
</organism>
<evidence type="ECO:0000256" key="9">
    <source>
        <dbReference type="RuleBase" id="RU003945"/>
    </source>
</evidence>
<evidence type="ECO:0000313" key="13">
    <source>
        <dbReference type="EMBL" id="UWP61161.1"/>
    </source>
</evidence>
<feature type="compositionally biased region" description="Polar residues" evidence="10">
    <location>
        <begin position="366"/>
        <end position="376"/>
    </location>
</feature>
<sequence length="428" mass="48164">MDIFLTKSTMPIIGWIADILGYVISGIYWCLEQIGIPNIGIAIILFTFVMYLLMTPLQIKQQKFSKLNSIMMPEIQKVQQKYKGKKDQKSMEKMQEETQAIYQKYGVSPTGSCGQMLITLPVMFALYQVIYHIPGYISSVREVFTGLVTKITSIPNFTEILQTFIDENKITTTKLAVENGVASTNSIIDMLYNLTTNQWEAIAHVGDFSGFTNIINTTKESITNVNMFLGLNISDTPFILIKDGFSSGQWLLVIGAILIPVLAWLTQWLNYKLMPQPATAANGDAPSAMDASMKSMNTVMPIMSAFFCVTFPVGIGIYWIAGAVFRSIQQLIINRHMTKIDMDDLIKKNQEKAQKKREKKGLPPQKITQQATQNVRRINEPVNAASAEEREEAVRKATEYYNSGNVKPNSIASKANMVKQFDEKNRKK</sequence>
<evidence type="ECO:0000313" key="14">
    <source>
        <dbReference type="Proteomes" id="UP001060164"/>
    </source>
</evidence>
<feature type="transmembrane region" description="Helical" evidence="11">
    <location>
        <begin position="302"/>
        <end position="325"/>
    </location>
</feature>
<dbReference type="InterPro" id="IPR028055">
    <property type="entry name" value="YidC/Oxa/ALB_C"/>
</dbReference>
<keyword evidence="7 11" id="KW-0472">Membrane</keyword>
<evidence type="ECO:0000256" key="1">
    <source>
        <dbReference type="ARBA" id="ARBA00004651"/>
    </source>
</evidence>
<dbReference type="CDD" id="cd20070">
    <property type="entry name" value="5TM_YidC_Alb3"/>
    <property type="match status" value="1"/>
</dbReference>
<keyword evidence="5" id="KW-0653">Protein transport</keyword>
<protein>
    <submittedName>
        <fullName evidence="13">YidC/Oxa1 family membrane protein insertase</fullName>
    </submittedName>
</protein>
<accession>A0ABY5VMJ4</accession>
<evidence type="ECO:0000256" key="8">
    <source>
        <dbReference type="ARBA" id="ARBA00023186"/>
    </source>
</evidence>
<evidence type="ECO:0000256" key="6">
    <source>
        <dbReference type="ARBA" id="ARBA00022989"/>
    </source>
</evidence>
<evidence type="ECO:0000256" key="3">
    <source>
        <dbReference type="ARBA" id="ARBA00022475"/>
    </source>
</evidence>
<evidence type="ECO:0000256" key="2">
    <source>
        <dbReference type="ARBA" id="ARBA00022448"/>
    </source>
</evidence>